<keyword evidence="4" id="KW-1185">Reference proteome</keyword>
<dbReference type="InterPro" id="IPR023332">
    <property type="entry name" value="Proteasome_alpha-type"/>
</dbReference>
<dbReference type="InterPro" id="IPR001353">
    <property type="entry name" value="Proteasome_sua/b"/>
</dbReference>
<evidence type="ECO:0000256" key="2">
    <source>
        <dbReference type="PROSITE-ProRule" id="PRU00808"/>
    </source>
</evidence>
<proteinExistence type="inferred from homology"/>
<dbReference type="Proteomes" id="UP001189429">
    <property type="component" value="Unassembled WGS sequence"/>
</dbReference>
<dbReference type="Pfam" id="PF00227">
    <property type="entry name" value="Proteasome"/>
    <property type="match status" value="1"/>
</dbReference>
<evidence type="ECO:0008006" key="5">
    <source>
        <dbReference type="Google" id="ProtNLM"/>
    </source>
</evidence>
<protein>
    <recommendedName>
        <fullName evidence="5">Proteasome subunit alpha type</fullName>
    </recommendedName>
</protein>
<dbReference type="PROSITE" id="PS51475">
    <property type="entry name" value="PROTEASOME_ALPHA_2"/>
    <property type="match status" value="1"/>
</dbReference>
<dbReference type="EMBL" id="CAUYUJ010021851">
    <property type="protein sequence ID" value="CAK0907420.1"/>
    <property type="molecule type" value="Genomic_DNA"/>
</dbReference>
<dbReference type="InterPro" id="IPR029055">
    <property type="entry name" value="Ntn_hydrolases_N"/>
</dbReference>
<dbReference type="InterPro" id="IPR050115">
    <property type="entry name" value="Proteasome_alpha"/>
</dbReference>
<gene>
    <name evidence="3" type="ORF">PCOR1329_LOCUS82434</name>
</gene>
<keyword evidence="1 2" id="KW-0647">Proteasome</keyword>
<dbReference type="Gene3D" id="3.60.20.10">
    <property type="entry name" value="Glutamine Phosphoribosylpyrophosphate, subunit 1, domain 1"/>
    <property type="match status" value="1"/>
</dbReference>
<sequence length="210" mass="23119">MTSVALRGDDSVVMVTQKKVPDKLMDGSFHTHLYNITPDIGCCMTGMSADARALVLQARETAAKFKDENGYPIPVHYLTLKIADRNQLWTQKAYGRPFGISTMFCSIDDEKGPSLYQVDPAGNYFGYKACAAGTKDHEAINALEKIVKKKLTLTGPETIQQAINCLQTVMGMDFKPSDIEVGVVSKDKAGFYRLTESEIDTHLTAIAEKD</sequence>
<organism evidence="3 4">
    <name type="scientific">Prorocentrum cordatum</name>
    <dbReference type="NCBI Taxonomy" id="2364126"/>
    <lineage>
        <taxon>Eukaryota</taxon>
        <taxon>Sar</taxon>
        <taxon>Alveolata</taxon>
        <taxon>Dinophyceae</taxon>
        <taxon>Prorocentrales</taxon>
        <taxon>Prorocentraceae</taxon>
        <taxon>Prorocentrum</taxon>
    </lineage>
</organism>
<evidence type="ECO:0000256" key="1">
    <source>
        <dbReference type="ARBA" id="ARBA00022942"/>
    </source>
</evidence>
<dbReference type="PANTHER" id="PTHR11599">
    <property type="entry name" value="PROTEASOME SUBUNIT ALPHA/BETA"/>
    <property type="match status" value="1"/>
</dbReference>
<comment type="caution">
    <text evidence="3">The sequence shown here is derived from an EMBL/GenBank/DDBJ whole genome shotgun (WGS) entry which is preliminary data.</text>
</comment>
<evidence type="ECO:0000313" key="3">
    <source>
        <dbReference type="EMBL" id="CAK0907420.1"/>
    </source>
</evidence>
<reference evidence="3" key="1">
    <citation type="submission" date="2023-10" db="EMBL/GenBank/DDBJ databases">
        <authorList>
            <person name="Chen Y."/>
            <person name="Shah S."/>
            <person name="Dougan E. K."/>
            <person name="Thang M."/>
            <person name="Chan C."/>
        </authorList>
    </citation>
    <scope>NUCLEOTIDE SEQUENCE [LARGE SCALE GENOMIC DNA]</scope>
</reference>
<comment type="similarity">
    <text evidence="2">Belongs to the peptidase T1A family.</text>
</comment>
<evidence type="ECO:0000313" key="4">
    <source>
        <dbReference type="Proteomes" id="UP001189429"/>
    </source>
</evidence>
<accession>A0ABN9Y4G0</accession>
<dbReference type="SUPFAM" id="SSF56235">
    <property type="entry name" value="N-terminal nucleophile aminohydrolases (Ntn hydrolases)"/>
    <property type="match status" value="1"/>
</dbReference>
<name>A0ABN9Y4G0_9DINO</name>